<name>N9AKT1_9GAMM</name>
<accession>N9AKT1</accession>
<dbReference type="AlphaFoldDB" id="N9AKT1"/>
<feature type="transmembrane region" description="Helical" evidence="1">
    <location>
        <begin position="6"/>
        <end position="25"/>
    </location>
</feature>
<comment type="caution">
    <text evidence="2">The sequence shown here is derived from an EMBL/GenBank/DDBJ whole genome shotgun (WGS) entry which is preliminary data.</text>
</comment>
<dbReference type="PATRIC" id="fig|1217988.3.peg.1385"/>
<evidence type="ECO:0000256" key="1">
    <source>
        <dbReference type="SAM" id="Phobius"/>
    </source>
</evidence>
<organism evidence="2 3">
    <name type="scientific">Acinetobacter schindleri CIP 107287</name>
    <dbReference type="NCBI Taxonomy" id="1217988"/>
    <lineage>
        <taxon>Bacteria</taxon>
        <taxon>Pseudomonadati</taxon>
        <taxon>Pseudomonadota</taxon>
        <taxon>Gammaproteobacteria</taxon>
        <taxon>Moraxellales</taxon>
        <taxon>Moraxellaceae</taxon>
        <taxon>Acinetobacter</taxon>
    </lineage>
</organism>
<evidence type="ECO:0000313" key="3">
    <source>
        <dbReference type="Proteomes" id="UP000018440"/>
    </source>
</evidence>
<protein>
    <submittedName>
        <fullName evidence="2">Uncharacterized protein</fullName>
    </submittedName>
</protein>
<keyword evidence="1" id="KW-0472">Membrane</keyword>
<dbReference type="Proteomes" id="UP000018440">
    <property type="component" value="Unassembled WGS sequence"/>
</dbReference>
<dbReference type="EMBL" id="APPQ01000025">
    <property type="protein sequence ID" value="ENV44648.1"/>
    <property type="molecule type" value="Genomic_DNA"/>
</dbReference>
<keyword evidence="1" id="KW-1133">Transmembrane helix</keyword>
<reference evidence="2 3" key="1">
    <citation type="submission" date="2013-02" db="EMBL/GenBank/DDBJ databases">
        <title>The Genome Sequence of Acinetobacter schindleri CIP 107287.</title>
        <authorList>
            <consortium name="The Broad Institute Genome Sequencing Platform"/>
            <consortium name="The Broad Institute Genome Sequencing Center for Infectious Disease"/>
            <person name="Cerqueira G."/>
            <person name="Feldgarden M."/>
            <person name="Courvalin P."/>
            <person name="Perichon B."/>
            <person name="Grillot-Courvalin C."/>
            <person name="Clermont D."/>
            <person name="Rocha E."/>
            <person name="Yoon E.-J."/>
            <person name="Nemec A."/>
            <person name="Walker B."/>
            <person name="Young S.K."/>
            <person name="Zeng Q."/>
            <person name="Gargeya S."/>
            <person name="Fitzgerald M."/>
            <person name="Haas B."/>
            <person name="Abouelleil A."/>
            <person name="Alvarado L."/>
            <person name="Arachchi H.M."/>
            <person name="Berlin A.M."/>
            <person name="Chapman S.B."/>
            <person name="Dewar J."/>
            <person name="Goldberg J."/>
            <person name="Griggs A."/>
            <person name="Gujja S."/>
            <person name="Hansen M."/>
            <person name="Howarth C."/>
            <person name="Imamovic A."/>
            <person name="Larimer J."/>
            <person name="McCowan C."/>
            <person name="Murphy C."/>
            <person name="Neiman D."/>
            <person name="Pearson M."/>
            <person name="Priest M."/>
            <person name="Roberts A."/>
            <person name="Saif S."/>
            <person name="Shea T."/>
            <person name="Sisk P."/>
            <person name="Sykes S."/>
            <person name="Wortman J."/>
            <person name="Nusbaum C."/>
            <person name="Birren B."/>
        </authorList>
    </citation>
    <scope>NUCLEOTIDE SEQUENCE [LARGE SCALE GENOMIC DNA]</scope>
    <source>
        <strain evidence="2 3">CIP 107287</strain>
    </source>
</reference>
<sequence length="57" mass="6572">MPIIMKSYVIPVCALLVGVLGYYVYKQSENRRQQEISRIITDAKISLQAIEGKHIRH</sequence>
<proteinExistence type="predicted"/>
<gene>
    <name evidence="2" type="ORF">F955_01440</name>
</gene>
<dbReference type="HOGENOM" id="CLU_2986103_0_0_6"/>
<keyword evidence="1" id="KW-0812">Transmembrane</keyword>
<evidence type="ECO:0000313" key="2">
    <source>
        <dbReference type="EMBL" id="ENV44648.1"/>
    </source>
</evidence>